<sequence length="543" mass="60598">MKKNKILTFVLCLGMMASFSACESLDQAPQDYFGSGNFWKDQPQASGYMVGLHAYLRGTYSSWFVMGELRNGLLGDGDDGMGTSVMGESLDNQNIIKQDLTADKAGMDNWNGLYSEIVRVNLAIQEISKTSVLTEAQKNLYLGQAYGIRAYYYYLLYTTWGGVPLVTDVAITEGQVSAERLKRPRAKASEIMNLLKQDITESEKAYGAYGADGFSNKYTWSKYATLMLKANIYAWAATVTTDDQKATGNADLQTAKAALQEVINSNKFALTPSFVQTFRTDAKSTTKEMILAVPYNKTDNAYMPYISHCVAQEALLTAAYDKDGKHVALDNDSYGNRTLTGGLVRYQYKETLWKAYDADDTRRDATFFVVCNNPAAPKTGSNFGILLKKFSGTYYPDEGTHRFDCDGPIFRYAEALLLMAEIENDLGGDPTPYLNKVRERAYGNTAHNFANQGKYQNTLNILGELDKEFVFEGKRWFALQRMTDQAGKALVFNADVNYLFIPGGAKKPILSEAEAYKTLWPISIRTHTNDASIQQNPGYEEFK</sequence>
<comment type="similarity">
    <text evidence="2">Belongs to the SusD family.</text>
</comment>
<gene>
    <name evidence="9" type="ORF">HMPREF9135_0509</name>
</gene>
<dbReference type="InterPro" id="IPR011990">
    <property type="entry name" value="TPR-like_helical_dom_sf"/>
</dbReference>
<dbReference type="SUPFAM" id="SSF48452">
    <property type="entry name" value="TPR-like"/>
    <property type="match status" value="1"/>
</dbReference>
<evidence type="ECO:0000256" key="6">
    <source>
        <dbReference type="SAM" id="SignalP"/>
    </source>
</evidence>
<evidence type="ECO:0000313" key="10">
    <source>
        <dbReference type="Proteomes" id="UP000016648"/>
    </source>
</evidence>
<keyword evidence="3 6" id="KW-0732">Signal</keyword>
<comment type="subcellular location">
    <subcellularLocation>
        <location evidence="1">Cell outer membrane</location>
    </subcellularLocation>
</comment>
<evidence type="ECO:0000256" key="5">
    <source>
        <dbReference type="ARBA" id="ARBA00023237"/>
    </source>
</evidence>
<feature type="signal peptide" evidence="6">
    <location>
        <begin position="1"/>
        <end position="20"/>
    </location>
</feature>
<dbReference type="Proteomes" id="UP000016648">
    <property type="component" value="Unassembled WGS sequence"/>
</dbReference>
<organism evidence="9 10">
    <name type="scientific">Segatella baroniae F0067</name>
    <dbReference type="NCBI Taxonomy" id="1115809"/>
    <lineage>
        <taxon>Bacteria</taxon>
        <taxon>Pseudomonadati</taxon>
        <taxon>Bacteroidota</taxon>
        <taxon>Bacteroidia</taxon>
        <taxon>Bacteroidales</taxon>
        <taxon>Prevotellaceae</taxon>
        <taxon>Segatella</taxon>
    </lineage>
</organism>
<feature type="domain" description="RagB/SusD" evidence="7">
    <location>
        <begin position="262"/>
        <end position="539"/>
    </location>
</feature>
<evidence type="ECO:0000259" key="7">
    <source>
        <dbReference type="Pfam" id="PF07980"/>
    </source>
</evidence>
<dbReference type="RefSeq" id="WP_021588669.1">
    <property type="nucleotide sequence ID" value="NZ_AWEY01000007.1"/>
</dbReference>
<accession>U2P7N8</accession>
<dbReference type="InterPro" id="IPR033985">
    <property type="entry name" value="SusD-like_N"/>
</dbReference>
<proteinExistence type="inferred from homology"/>
<evidence type="ECO:0000256" key="2">
    <source>
        <dbReference type="ARBA" id="ARBA00006275"/>
    </source>
</evidence>
<comment type="caution">
    <text evidence="9">The sequence shown here is derived from an EMBL/GenBank/DDBJ whole genome shotgun (WGS) entry which is preliminary data.</text>
</comment>
<dbReference type="AlphaFoldDB" id="U2P7N8"/>
<evidence type="ECO:0000256" key="4">
    <source>
        <dbReference type="ARBA" id="ARBA00023136"/>
    </source>
</evidence>
<keyword evidence="4" id="KW-0472">Membrane</keyword>
<evidence type="ECO:0000256" key="3">
    <source>
        <dbReference type="ARBA" id="ARBA00022729"/>
    </source>
</evidence>
<keyword evidence="5" id="KW-0998">Cell outer membrane</keyword>
<evidence type="ECO:0000256" key="1">
    <source>
        <dbReference type="ARBA" id="ARBA00004442"/>
    </source>
</evidence>
<dbReference type="EMBL" id="AWEY01000007">
    <property type="protein sequence ID" value="ERK40171.1"/>
    <property type="molecule type" value="Genomic_DNA"/>
</dbReference>
<dbReference type="PROSITE" id="PS51257">
    <property type="entry name" value="PROKAR_LIPOPROTEIN"/>
    <property type="match status" value="1"/>
</dbReference>
<evidence type="ECO:0000259" key="8">
    <source>
        <dbReference type="Pfam" id="PF14322"/>
    </source>
</evidence>
<protein>
    <submittedName>
        <fullName evidence="9">Starch-binding protein, SusD-like family</fullName>
    </submittedName>
</protein>
<keyword evidence="10" id="KW-1185">Reference proteome</keyword>
<dbReference type="Pfam" id="PF14322">
    <property type="entry name" value="SusD-like_3"/>
    <property type="match status" value="1"/>
</dbReference>
<feature type="chain" id="PRO_5004632646" evidence="6">
    <location>
        <begin position="21"/>
        <end position="543"/>
    </location>
</feature>
<dbReference type="InterPro" id="IPR012944">
    <property type="entry name" value="SusD_RagB_dom"/>
</dbReference>
<dbReference type="Gene3D" id="1.25.40.390">
    <property type="match status" value="1"/>
</dbReference>
<dbReference type="Pfam" id="PF07980">
    <property type="entry name" value="SusD_RagB"/>
    <property type="match status" value="1"/>
</dbReference>
<evidence type="ECO:0000313" key="9">
    <source>
        <dbReference type="EMBL" id="ERK40171.1"/>
    </source>
</evidence>
<dbReference type="GO" id="GO:0009279">
    <property type="term" value="C:cell outer membrane"/>
    <property type="evidence" value="ECO:0007669"/>
    <property type="project" value="UniProtKB-SubCell"/>
</dbReference>
<reference evidence="9 10" key="1">
    <citation type="submission" date="2013-08" db="EMBL/GenBank/DDBJ databases">
        <authorList>
            <person name="Durkin A.S."/>
            <person name="Haft D.R."/>
            <person name="McCorrison J."/>
            <person name="Torralba M."/>
            <person name="Gillis M."/>
            <person name="Haft D.H."/>
            <person name="Methe B."/>
            <person name="Sutton G."/>
            <person name="Nelson K.E."/>
        </authorList>
    </citation>
    <scope>NUCLEOTIDE SEQUENCE [LARGE SCALE GENOMIC DNA]</scope>
    <source>
        <strain evidence="9 10">F0067</strain>
    </source>
</reference>
<name>U2P7N8_9BACT</name>
<dbReference type="PATRIC" id="fig|1115809.3.peg.329"/>
<feature type="domain" description="SusD-like N-terminal" evidence="8">
    <location>
        <begin position="87"/>
        <end position="202"/>
    </location>
</feature>